<feature type="domain" description="DUF4333" evidence="1">
    <location>
        <begin position="116"/>
        <end position="190"/>
    </location>
</feature>
<dbReference type="OrthoDB" id="3568721at2"/>
<feature type="domain" description="DUF4333" evidence="1">
    <location>
        <begin position="32"/>
        <end position="108"/>
    </location>
</feature>
<organism evidence="2 3">
    <name type="scientific">Aeromicrobium marinum DSM 15272</name>
    <dbReference type="NCBI Taxonomy" id="585531"/>
    <lineage>
        <taxon>Bacteria</taxon>
        <taxon>Bacillati</taxon>
        <taxon>Actinomycetota</taxon>
        <taxon>Actinomycetes</taxon>
        <taxon>Propionibacteriales</taxon>
        <taxon>Nocardioidaceae</taxon>
        <taxon>Aeromicrobium</taxon>
    </lineage>
</organism>
<proteinExistence type="predicted"/>
<name>E2SCQ1_9ACTN</name>
<dbReference type="InterPro" id="IPR025637">
    <property type="entry name" value="DUF4333"/>
</dbReference>
<dbReference type="RefSeq" id="WP_007077305.1">
    <property type="nucleotide sequence ID" value="NZ_CM001024.1"/>
</dbReference>
<evidence type="ECO:0000259" key="1">
    <source>
        <dbReference type="Pfam" id="PF14230"/>
    </source>
</evidence>
<comment type="caution">
    <text evidence="2">The sequence shown here is derived from an EMBL/GenBank/DDBJ whole genome shotgun (WGS) entry which is preliminary data.</text>
</comment>
<gene>
    <name evidence="2" type="ORF">HMPREF0063_12213</name>
</gene>
<dbReference type="EMBL" id="ACLF03000006">
    <property type="protein sequence ID" value="EFQ83004.1"/>
    <property type="molecule type" value="Genomic_DNA"/>
</dbReference>
<protein>
    <recommendedName>
        <fullName evidence="1">DUF4333 domain-containing protein</fullName>
    </recommendedName>
</protein>
<evidence type="ECO:0000313" key="2">
    <source>
        <dbReference type="EMBL" id="EFQ83004.1"/>
    </source>
</evidence>
<dbReference type="Proteomes" id="UP000003111">
    <property type="component" value="Unassembled WGS sequence"/>
</dbReference>
<reference evidence="2" key="1">
    <citation type="submission" date="2010-08" db="EMBL/GenBank/DDBJ databases">
        <authorList>
            <person name="Muzny D."/>
            <person name="Qin X."/>
            <person name="Buhay C."/>
            <person name="Dugan-Rocha S."/>
            <person name="Ding Y."/>
            <person name="Chen G."/>
            <person name="Hawes A."/>
            <person name="Holder M."/>
            <person name="Jhangiani S."/>
            <person name="Johnson A."/>
            <person name="Khan Z."/>
            <person name="Li Z."/>
            <person name="Liu W."/>
            <person name="Liu X."/>
            <person name="Perez L."/>
            <person name="Shen H."/>
            <person name="Wang Q."/>
            <person name="Watt J."/>
            <person name="Xi L."/>
            <person name="Xin Y."/>
            <person name="Zhou J."/>
            <person name="Deng J."/>
            <person name="Jiang H."/>
            <person name="Liu Y."/>
            <person name="Qu J."/>
            <person name="Song X.-Z."/>
            <person name="Zhang L."/>
            <person name="Villasana D."/>
            <person name="Johnson A."/>
            <person name="Liu J."/>
            <person name="Liyanage D."/>
            <person name="Lorensuhewa L."/>
            <person name="Robinson T."/>
            <person name="Song A."/>
            <person name="Song B.-B."/>
            <person name="Dinh H."/>
            <person name="Thornton R."/>
            <person name="Coyle M."/>
            <person name="Francisco L."/>
            <person name="Jackson L."/>
            <person name="Javaid M."/>
            <person name="Korchina V."/>
            <person name="Kovar C."/>
            <person name="Mata R."/>
            <person name="Mathew T."/>
            <person name="Ngo R."/>
            <person name="Nguyen L."/>
            <person name="Nguyen N."/>
            <person name="Okwuonu G."/>
            <person name="Ongeri F."/>
            <person name="Pham C."/>
            <person name="Simmons D."/>
            <person name="Wilczek-Boney K."/>
            <person name="Hale W."/>
            <person name="Jakkamsetti A."/>
            <person name="Pham P."/>
            <person name="Ruth R."/>
            <person name="San Lucas F."/>
            <person name="Warren J."/>
            <person name="Zhang J."/>
            <person name="Zhao Z."/>
            <person name="Zhou C."/>
            <person name="Zhu D."/>
            <person name="Lee S."/>
            <person name="Bess C."/>
            <person name="Blankenburg K."/>
            <person name="Forbes L."/>
            <person name="Fu Q."/>
            <person name="Gubbala S."/>
            <person name="Hirani K."/>
            <person name="Jayaseelan J.C."/>
            <person name="Lara F."/>
            <person name="Munidasa M."/>
            <person name="Palculict T."/>
            <person name="Patil S."/>
            <person name="Pu L.-L."/>
            <person name="Saada N."/>
            <person name="Tang L."/>
            <person name="Weissenberger G."/>
            <person name="Zhu Y."/>
            <person name="Hemphill L."/>
            <person name="Shang Y."/>
            <person name="Youmans B."/>
            <person name="Ayvaz T."/>
            <person name="Ross M."/>
            <person name="Santibanez J."/>
            <person name="Aqrawi P."/>
            <person name="Gross S."/>
            <person name="Joshi V."/>
            <person name="Fowler G."/>
            <person name="Nazareth L."/>
            <person name="Reid J."/>
            <person name="Worley K."/>
            <person name="Petrosino J."/>
            <person name="Highlander S."/>
            <person name="Gibbs R."/>
        </authorList>
    </citation>
    <scope>NUCLEOTIDE SEQUENCE [LARGE SCALE GENOMIC DNA]</scope>
    <source>
        <strain evidence="2">DSM 15272</strain>
    </source>
</reference>
<keyword evidence="3" id="KW-1185">Reference proteome</keyword>
<evidence type="ECO:0000313" key="3">
    <source>
        <dbReference type="Proteomes" id="UP000003111"/>
    </source>
</evidence>
<dbReference type="PROSITE" id="PS51257">
    <property type="entry name" value="PROKAR_LIPOPROTEIN"/>
    <property type="match status" value="1"/>
</dbReference>
<dbReference type="Pfam" id="PF14230">
    <property type="entry name" value="DUF4333"/>
    <property type="match status" value="2"/>
</dbReference>
<sequence length="202" mass="20582">MKSLHPARPARVRTSTTRRAGAATVATVALLACGACSGTVDVSLGGSDGISGPALEQDLSDRVVELTDLAPASVDCPDGLTAEVGATTTCEMVHGGVRATLDVEATSVAEDEATLDFSWQVEPGSQSLLTEVVADTIADAFAAETGLVLTGVTCPASELDGTPGTVMTCEAETSGGRSGPVELQVRGAEGMRVDFSWRLADR</sequence>
<dbReference type="HOGENOM" id="CLU_1352248_0_0_11"/>
<dbReference type="AlphaFoldDB" id="E2SCQ1"/>
<accession>E2SCQ1</accession>